<proteinExistence type="predicted"/>
<sequence length="42" mass="4679">MSKVVIPSSTCRKSLCHEGPGVHKRQSSHTFDAMTRAGWHPM</sequence>
<name>A0A396JQW9_MEDTR</name>
<organism evidence="1">
    <name type="scientific">Medicago truncatula</name>
    <name type="common">Barrel medic</name>
    <name type="synonym">Medicago tribuloides</name>
    <dbReference type="NCBI Taxonomy" id="3880"/>
    <lineage>
        <taxon>Eukaryota</taxon>
        <taxon>Viridiplantae</taxon>
        <taxon>Streptophyta</taxon>
        <taxon>Embryophyta</taxon>
        <taxon>Tracheophyta</taxon>
        <taxon>Spermatophyta</taxon>
        <taxon>Magnoliopsida</taxon>
        <taxon>eudicotyledons</taxon>
        <taxon>Gunneridae</taxon>
        <taxon>Pentapetalae</taxon>
        <taxon>rosids</taxon>
        <taxon>fabids</taxon>
        <taxon>Fabales</taxon>
        <taxon>Fabaceae</taxon>
        <taxon>Papilionoideae</taxon>
        <taxon>50 kb inversion clade</taxon>
        <taxon>NPAAA clade</taxon>
        <taxon>Hologalegina</taxon>
        <taxon>IRL clade</taxon>
        <taxon>Trifolieae</taxon>
        <taxon>Medicago</taxon>
    </lineage>
</organism>
<dbReference type="AlphaFoldDB" id="A0A396JQW9"/>
<comment type="caution">
    <text evidence="1">The sequence shown here is derived from an EMBL/GenBank/DDBJ whole genome shotgun (WGS) entry which is preliminary data.</text>
</comment>
<protein>
    <submittedName>
        <fullName evidence="1">Uncharacterized protein</fullName>
    </submittedName>
</protein>
<reference evidence="1" key="1">
    <citation type="journal article" date="2018" name="Nat. Plants">
        <title>Whole-genome landscape of Medicago truncatula symbiotic genes.</title>
        <authorList>
            <person name="Pecrix Y."/>
            <person name="Gamas P."/>
            <person name="Carrere S."/>
        </authorList>
    </citation>
    <scope>NUCLEOTIDE SEQUENCE</scope>
    <source>
        <tissue evidence="1">Leaves</tissue>
    </source>
</reference>
<accession>A0A396JQW9</accession>
<dbReference type="EMBL" id="PSQE01000001">
    <property type="protein sequence ID" value="RHN80660.1"/>
    <property type="molecule type" value="Genomic_DNA"/>
</dbReference>
<gene>
    <name evidence="1" type="ORF">MtrunA17_Chr1g0190681</name>
</gene>
<dbReference type="Proteomes" id="UP000265566">
    <property type="component" value="Chromosome 1"/>
</dbReference>
<dbReference type="Gramene" id="rna4611">
    <property type="protein sequence ID" value="RHN80660.1"/>
    <property type="gene ID" value="gene4611"/>
</dbReference>
<evidence type="ECO:0000313" key="1">
    <source>
        <dbReference type="EMBL" id="RHN80660.1"/>
    </source>
</evidence>